<evidence type="ECO:0000313" key="2">
    <source>
        <dbReference type="EMBL" id="RPB14304.1"/>
    </source>
</evidence>
<dbReference type="OrthoDB" id="4738706at2759"/>
<dbReference type="InParanoid" id="A0A3N4KUP8"/>
<dbReference type="EMBL" id="ML119118">
    <property type="protein sequence ID" value="RPB14304.1"/>
    <property type="molecule type" value="Genomic_DNA"/>
</dbReference>
<dbReference type="AlphaFoldDB" id="A0A3N4KUP8"/>
<feature type="compositionally biased region" description="Basic and acidic residues" evidence="1">
    <location>
        <begin position="94"/>
        <end position="113"/>
    </location>
</feature>
<name>A0A3N4KUP8_9PEZI</name>
<evidence type="ECO:0000256" key="1">
    <source>
        <dbReference type="SAM" id="MobiDB-lite"/>
    </source>
</evidence>
<sequence length="296" mass="32922">MFEAHLNEELNDFIEYFQEQVPRLVRELFREYQTLKFKAECPLSSGGAGTVCNQSGAPPHPGASATHHNNNININSATDYEQGPRKPKTTAKNSPKEQRRAEEAARKPTENVARKKQNACADVASSPQQRPDARKIATDEKQQTQRGDLLSKADEAGQKRHTPISPLTPSTHQQQQQPPNIANPTTPQEQVFANRNEAPRMHDIPSPYIQLQHTHDTLNQSFASLHDGTSRGIIPDHAARILHEPRVTDDNSSPVVGFGDLALNNARDDATSGEVEEVGSCDPAMLWVLDAYDWRF</sequence>
<feature type="compositionally biased region" description="Basic and acidic residues" evidence="1">
    <location>
        <begin position="131"/>
        <end position="158"/>
    </location>
</feature>
<evidence type="ECO:0000313" key="3">
    <source>
        <dbReference type="Proteomes" id="UP000277580"/>
    </source>
</evidence>
<feature type="region of interest" description="Disordered" evidence="1">
    <location>
        <begin position="52"/>
        <end position="187"/>
    </location>
</feature>
<reference evidence="2 3" key="1">
    <citation type="journal article" date="2018" name="Nat. Ecol. Evol.">
        <title>Pezizomycetes genomes reveal the molecular basis of ectomycorrhizal truffle lifestyle.</title>
        <authorList>
            <person name="Murat C."/>
            <person name="Payen T."/>
            <person name="Noel B."/>
            <person name="Kuo A."/>
            <person name="Morin E."/>
            <person name="Chen J."/>
            <person name="Kohler A."/>
            <person name="Krizsan K."/>
            <person name="Balestrini R."/>
            <person name="Da Silva C."/>
            <person name="Montanini B."/>
            <person name="Hainaut M."/>
            <person name="Levati E."/>
            <person name="Barry K.W."/>
            <person name="Belfiori B."/>
            <person name="Cichocki N."/>
            <person name="Clum A."/>
            <person name="Dockter R.B."/>
            <person name="Fauchery L."/>
            <person name="Guy J."/>
            <person name="Iotti M."/>
            <person name="Le Tacon F."/>
            <person name="Lindquist E.A."/>
            <person name="Lipzen A."/>
            <person name="Malagnac F."/>
            <person name="Mello A."/>
            <person name="Molinier V."/>
            <person name="Miyauchi S."/>
            <person name="Poulain J."/>
            <person name="Riccioni C."/>
            <person name="Rubini A."/>
            <person name="Sitrit Y."/>
            <person name="Splivallo R."/>
            <person name="Traeger S."/>
            <person name="Wang M."/>
            <person name="Zifcakova L."/>
            <person name="Wipf D."/>
            <person name="Zambonelli A."/>
            <person name="Paolocci F."/>
            <person name="Nowrousian M."/>
            <person name="Ottonello S."/>
            <person name="Baldrian P."/>
            <person name="Spatafora J.W."/>
            <person name="Henrissat B."/>
            <person name="Nagy L.G."/>
            <person name="Aury J.M."/>
            <person name="Wincker P."/>
            <person name="Grigoriev I.V."/>
            <person name="Bonfante P."/>
            <person name="Martin F.M."/>
        </authorList>
    </citation>
    <scope>NUCLEOTIDE SEQUENCE [LARGE SCALE GENOMIC DNA]</scope>
    <source>
        <strain evidence="2 3">CCBAS932</strain>
    </source>
</reference>
<dbReference type="Proteomes" id="UP000277580">
    <property type="component" value="Unassembled WGS sequence"/>
</dbReference>
<keyword evidence="3" id="KW-1185">Reference proteome</keyword>
<feature type="compositionally biased region" description="Polar residues" evidence="1">
    <location>
        <begin position="66"/>
        <end position="79"/>
    </location>
</feature>
<protein>
    <submittedName>
        <fullName evidence="2">Uncharacterized protein</fullName>
    </submittedName>
</protein>
<accession>A0A3N4KUP8</accession>
<gene>
    <name evidence="2" type="ORF">P167DRAFT_64648</name>
</gene>
<feature type="compositionally biased region" description="Low complexity" evidence="1">
    <location>
        <begin position="167"/>
        <end position="187"/>
    </location>
</feature>
<organism evidence="2 3">
    <name type="scientific">Morchella conica CCBAS932</name>
    <dbReference type="NCBI Taxonomy" id="1392247"/>
    <lineage>
        <taxon>Eukaryota</taxon>
        <taxon>Fungi</taxon>
        <taxon>Dikarya</taxon>
        <taxon>Ascomycota</taxon>
        <taxon>Pezizomycotina</taxon>
        <taxon>Pezizomycetes</taxon>
        <taxon>Pezizales</taxon>
        <taxon>Morchellaceae</taxon>
        <taxon>Morchella</taxon>
    </lineage>
</organism>
<proteinExistence type="predicted"/>